<name>A0A371K5U4_9GAMM</name>
<evidence type="ECO:0000313" key="3">
    <source>
        <dbReference type="Proteomes" id="UP000264492"/>
    </source>
</evidence>
<feature type="transmembrane region" description="Helical" evidence="1">
    <location>
        <begin position="345"/>
        <end position="366"/>
    </location>
</feature>
<feature type="transmembrane region" description="Helical" evidence="1">
    <location>
        <begin position="393"/>
        <end position="414"/>
    </location>
</feature>
<keyword evidence="1" id="KW-1133">Transmembrane helix</keyword>
<evidence type="ECO:0008006" key="4">
    <source>
        <dbReference type="Google" id="ProtNLM"/>
    </source>
</evidence>
<dbReference type="Proteomes" id="UP000264492">
    <property type="component" value="Unassembled WGS sequence"/>
</dbReference>
<feature type="transmembrane region" description="Helical" evidence="1">
    <location>
        <begin position="420"/>
        <end position="439"/>
    </location>
</feature>
<dbReference type="AlphaFoldDB" id="A0A371K5U4"/>
<proteinExistence type="predicted"/>
<keyword evidence="1" id="KW-0812">Transmembrane</keyword>
<dbReference type="EMBL" id="QTSU01000001">
    <property type="protein sequence ID" value="RDZ29309.1"/>
    <property type="molecule type" value="Genomic_DNA"/>
</dbReference>
<organism evidence="2 3">
    <name type="scientific">Lysobacter silvisoli</name>
    <dbReference type="NCBI Taxonomy" id="2293254"/>
    <lineage>
        <taxon>Bacteria</taxon>
        <taxon>Pseudomonadati</taxon>
        <taxon>Pseudomonadota</taxon>
        <taxon>Gammaproteobacteria</taxon>
        <taxon>Lysobacterales</taxon>
        <taxon>Lysobacteraceae</taxon>
        <taxon>Lysobacter</taxon>
    </lineage>
</organism>
<evidence type="ECO:0000256" key="1">
    <source>
        <dbReference type="SAM" id="Phobius"/>
    </source>
</evidence>
<sequence length="463" mass="50644">MRYIEDLLSYQHTLERLSAQGLKPSNASHQPSVQRLATHYAQAKRSDRVEALADDLAWLSMRATGQRQIDGELRAHSQAVARRLFGQPWRLDQVKVLATGLSAPTVASIRRSSRTDARTDADLLAIERALGDGAQQGTASWNLALERALSPFRGQLLILVAHHQAGTGEHNSHVSIGSENGRTVQVPVDLLMKAAKASSVHVFLLGCATAASSPLGTHRPIKAEQAEAGIAALFARDIATYGDIYQRLSGDRITLIFDITLAMQGLFPVLPPNATRPADEWRIPLPHWNIAPAGIASSRDQDCMRDLDCAPAGYGDRPLIMADFPMTAQDRQATSDPVDDSGPSFWDTLGPFLLLLPPGLAMLILFERIHQESKKPQELNENGEDTLTSSLRWFKAICVATVTYVAALGVFLLYRAVTDINVDSLLGALLAAWLTWWFARNLSAGVRSSEQAIRKRAPRGFLP</sequence>
<accession>A0A371K5U4</accession>
<evidence type="ECO:0000313" key="2">
    <source>
        <dbReference type="EMBL" id="RDZ29309.1"/>
    </source>
</evidence>
<comment type="caution">
    <text evidence="2">The sequence shown here is derived from an EMBL/GenBank/DDBJ whole genome shotgun (WGS) entry which is preliminary data.</text>
</comment>
<protein>
    <recommendedName>
        <fullName evidence="4">CHAT domain-containing protein</fullName>
    </recommendedName>
</protein>
<keyword evidence="1" id="KW-0472">Membrane</keyword>
<gene>
    <name evidence="2" type="ORF">DX914_09565</name>
</gene>
<keyword evidence="3" id="KW-1185">Reference proteome</keyword>
<reference evidence="2 3" key="1">
    <citation type="submission" date="2018-08" db="EMBL/GenBank/DDBJ databases">
        <title>Lysobacter sp. zong2l5, whole genome shotgun sequence.</title>
        <authorList>
            <person name="Zhang X."/>
            <person name="Feng G."/>
            <person name="Zhu H."/>
        </authorList>
    </citation>
    <scope>NUCLEOTIDE SEQUENCE [LARGE SCALE GENOMIC DNA]</scope>
    <source>
        <strain evidence="3">zong2l5</strain>
    </source>
</reference>